<accession>A0A2Z6LPT8</accession>
<feature type="signal peptide" evidence="1">
    <location>
        <begin position="1"/>
        <end position="15"/>
    </location>
</feature>
<dbReference type="Proteomes" id="UP000242715">
    <property type="component" value="Unassembled WGS sequence"/>
</dbReference>
<gene>
    <name evidence="2" type="ORF">TSUD_233770</name>
</gene>
<evidence type="ECO:0000313" key="3">
    <source>
        <dbReference type="Proteomes" id="UP000242715"/>
    </source>
</evidence>
<feature type="chain" id="PRO_5016303849" evidence="1">
    <location>
        <begin position="16"/>
        <end position="78"/>
    </location>
</feature>
<keyword evidence="3" id="KW-1185">Reference proteome</keyword>
<name>A0A2Z6LPT8_TRISU</name>
<sequence length="78" mass="8255">MKFVVFILVLLLTSADQYHGVGGAAPPLAAATEAPPLAADGGQGKGDTDTFIKPFYCYDPYFCATHIPLCAATCFYYG</sequence>
<dbReference type="EMBL" id="DF973186">
    <property type="protein sequence ID" value="GAU18506.1"/>
    <property type="molecule type" value="Genomic_DNA"/>
</dbReference>
<proteinExistence type="predicted"/>
<organism evidence="2 3">
    <name type="scientific">Trifolium subterraneum</name>
    <name type="common">Subterranean clover</name>
    <dbReference type="NCBI Taxonomy" id="3900"/>
    <lineage>
        <taxon>Eukaryota</taxon>
        <taxon>Viridiplantae</taxon>
        <taxon>Streptophyta</taxon>
        <taxon>Embryophyta</taxon>
        <taxon>Tracheophyta</taxon>
        <taxon>Spermatophyta</taxon>
        <taxon>Magnoliopsida</taxon>
        <taxon>eudicotyledons</taxon>
        <taxon>Gunneridae</taxon>
        <taxon>Pentapetalae</taxon>
        <taxon>rosids</taxon>
        <taxon>fabids</taxon>
        <taxon>Fabales</taxon>
        <taxon>Fabaceae</taxon>
        <taxon>Papilionoideae</taxon>
        <taxon>50 kb inversion clade</taxon>
        <taxon>NPAAA clade</taxon>
        <taxon>Hologalegina</taxon>
        <taxon>IRL clade</taxon>
        <taxon>Trifolieae</taxon>
        <taxon>Trifolium</taxon>
    </lineage>
</organism>
<evidence type="ECO:0000313" key="2">
    <source>
        <dbReference type="EMBL" id="GAU18506.1"/>
    </source>
</evidence>
<dbReference type="AlphaFoldDB" id="A0A2Z6LPT8"/>
<protein>
    <submittedName>
        <fullName evidence="2">Uncharacterized protein</fullName>
    </submittedName>
</protein>
<evidence type="ECO:0000256" key="1">
    <source>
        <dbReference type="SAM" id="SignalP"/>
    </source>
</evidence>
<keyword evidence="1" id="KW-0732">Signal</keyword>
<reference evidence="3" key="1">
    <citation type="journal article" date="2017" name="Front. Plant Sci.">
        <title>Climate Clever Clovers: New Paradigm to Reduce the Environmental Footprint of Ruminants by Breeding Low Methanogenic Forages Utilizing Haplotype Variation.</title>
        <authorList>
            <person name="Kaur P."/>
            <person name="Appels R."/>
            <person name="Bayer P.E."/>
            <person name="Keeble-Gagnere G."/>
            <person name="Wang J."/>
            <person name="Hirakawa H."/>
            <person name="Shirasawa K."/>
            <person name="Vercoe P."/>
            <person name="Stefanova K."/>
            <person name="Durmic Z."/>
            <person name="Nichols P."/>
            <person name="Revell C."/>
            <person name="Isobe S.N."/>
            <person name="Edwards D."/>
            <person name="Erskine W."/>
        </authorList>
    </citation>
    <scope>NUCLEOTIDE SEQUENCE [LARGE SCALE GENOMIC DNA]</scope>
    <source>
        <strain evidence="3">cv. Daliak</strain>
    </source>
</reference>